<dbReference type="SUPFAM" id="SSF56519">
    <property type="entry name" value="Penicillin binding protein dimerisation domain"/>
    <property type="match status" value="1"/>
</dbReference>
<evidence type="ECO:0000256" key="1">
    <source>
        <dbReference type="ARBA" id="ARBA00001526"/>
    </source>
</evidence>
<dbReference type="PANTHER" id="PTHR30627">
    <property type="entry name" value="PEPTIDOGLYCAN D,D-TRANSPEPTIDASE"/>
    <property type="match status" value="1"/>
</dbReference>
<dbReference type="GO" id="GO:0008800">
    <property type="term" value="F:beta-lactamase activity"/>
    <property type="evidence" value="ECO:0007669"/>
    <property type="project" value="UniProtKB-EC"/>
</dbReference>
<dbReference type="GO" id="GO:0005886">
    <property type="term" value="C:plasma membrane"/>
    <property type="evidence" value="ECO:0007669"/>
    <property type="project" value="TreeGrafter"/>
</dbReference>
<dbReference type="Pfam" id="PF03717">
    <property type="entry name" value="PBP_dimer"/>
    <property type="match status" value="1"/>
</dbReference>
<evidence type="ECO:0000256" key="10">
    <source>
        <dbReference type="SAM" id="SignalP"/>
    </source>
</evidence>
<dbReference type="Gene3D" id="3.40.710.10">
    <property type="entry name" value="DD-peptidase/beta-lactamase superfamily"/>
    <property type="match status" value="1"/>
</dbReference>
<evidence type="ECO:0000313" key="14">
    <source>
        <dbReference type="Proteomes" id="UP000197277"/>
    </source>
</evidence>
<feature type="chain" id="PRO_5012467592" description="beta-lactamase" evidence="10">
    <location>
        <begin position="26"/>
        <end position="612"/>
    </location>
</feature>
<evidence type="ECO:0000256" key="5">
    <source>
        <dbReference type="ARBA" id="ARBA00022645"/>
    </source>
</evidence>
<keyword evidence="6 10" id="KW-0732">Signal</keyword>
<dbReference type="InterPro" id="IPR001460">
    <property type="entry name" value="PCN-bd_Tpept"/>
</dbReference>
<dbReference type="Gene3D" id="3.90.1310.10">
    <property type="entry name" value="Penicillin-binding protein 2a (Domain 2)"/>
    <property type="match status" value="1"/>
</dbReference>
<keyword evidence="5" id="KW-0645">Protease</keyword>
<comment type="similarity">
    <text evidence="3">Belongs to the class-D beta-lactamase family.</text>
</comment>
<comment type="subcellular location">
    <subcellularLocation>
        <location evidence="2">Membrane</location>
    </subcellularLocation>
</comment>
<gene>
    <name evidence="13" type="ORF">CDA63_11155</name>
</gene>
<keyword evidence="9" id="KW-0046">Antibiotic resistance</keyword>
<organism evidence="13 14">
    <name type="scientific">Hymenobacter amundsenii</name>
    <dbReference type="NCBI Taxonomy" id="2006685"/>
    <lineage>
        <taxon>Bacteria</taxon>
        <taxon>Pseudomonadati</taxon>
        <taxon>Bacteroidota</taxon>
        <taxon>Cytophagia</taxon>
        <taxon>Cytophagales</taxon>
        <taxon>Hymenobacteraceae</taxon>
        <taxon>Hymenobacter</taxon>
    </lineage>
</organism>
<dbReference type="OrthoDB" id="9766847at2"/>
<dbReference type="SUPFAM" id="SSF56601">
    <property type="entry name" value="beta-lactamase/transpeptidase-like"/>
    <property type="match status" value="1"/>
</dbReference>
<dbReference type="InterPro" id="IPR036138">
    <property type="entry name" value="PBP_dimer_sf"/>
</dbReference>
<keyword evidence="5" id="KW-0121">Carboxypeptidase</keyword>
<feature type="signal peptide" evidence="10">
    <location>
        <begin position="1"/>
        <end position="25"/>
    </location>
</feature>
<proteinExistence type="inferred from homology"/>
<dbReference type="EC" id="3.5.2.6" evidence="4"/>
<evidence type="ECO:0000259" key="12">
    <source>
        <dbReference type="Pfam" id="PF03717"/>
    </source>
</evidence>
<feature type="domain" description="Penicillin-binding protein transpeptidase" evidence="11">
    <location>
        <begin position="253"/>
        <end position="581"/>
    </location>
</feature>
<dbReference type="InterPro" id="IPR012338">
    <property type="entry name" value="Beta-lactam/transpept-like"/>
</dbReference>
<protein>
    <recommendedName>
        <fullName evidence="4">beta-lactamase</fullName>
        <ecNumber evidence="4">3.5.2.6</ecNumber>
    </recommendedName>
</protein>
<evidence type="ECO:0000256" key="7">
    <source>
        <dbReference type="ARBA" id="ARBA00022801"/>
    </source>
</evidence>
<evidence type="ECO:0000256" key="9">
    <source>
        <dbReference type="ARBA" id="ARBA00023251"/>
    </source>
</evidence>
<evidence type="ECO:0000256" key="2">
    <source>
        <dbReference type="ARBA" id="ARBA00004370"/>
    </source>
</evidence>
<keyword evidence="13" id="KW-0808">Transferase</keyword>
<evidence type="ECO:0000256" key="6">
    <source>
        <dbReference type="ARBA" id="ARBA00022729"/>
    </source>
</evidence>
<evidence type="ECO:0000256" key="3">
    <source>
        <dbReference type="ARBA" id="ARBA00007898"/>
    </source>
</evidence>
<dbReference type="GO" id="GO:0016740">
    <property type="term" value="F:transferase activity"/>
    <property type="evidence" value="ECO:0007669"/>
    <property type="project" value="UniProtKB-KW"/>
</dbReference>
<comment type="catalytic activity">
    <reaction evidence="1">
        <text>a beta-lactam + H2O = a substituted beta-amino acid</text>
        <dbReference type="Rhea" id="RHEA:20401"/>
        <dbReference type="ChEBI" id="CHEBI:15377"/>
        <dbReference type="ChEBI" id="CHEBI:35627"/>
        <dbReference type="ChEBI" id="CHEBI:140347"/>
        <dbReference type="EC" id="3.5.2.6"/>
    </reaction>
</comment>
<dbReference type="GO" id="GO:0046677">
    <property type="term" value="P:response to antibiotic"/>
    <property type="evidence" value="ECO:0007669"/>
    <property type="project" value="UniProtKB-KW"/>
</dbReference>
<accession>A0A246FKJ4</accession>
<dbReference type="GO" id="GO:0008658">
    <property type="term" value="F:penicillin binding"/>
    <property type="evidence" value="ECO:0007669"/>
    <property type="project" value="InterPro"/>
</dbReference>
<dbReference type="AlphaFoldDB" id="A0A246FKJ4"/>
<dbReference type="EMBL" id="NIRR01000016">
    <property type="protein sequence ID" value="OWP63082.1"/>
    <property type="molecule type" value="Genomic_DNA"/>
</dbReference>
<dbReference type="InterPro" id="IPR050515">
    <property type="entry name" value="Beta-lactam/transpept"/>
</dbReference>
<name>A0A246FKJ4_9BACT</name>
<dbReference type="Proteomes" id="UP000197277">
    <property type="component" value="Unassembled WGS sequence"/>
</dbReference>
<evidence type="ECO:0000259" key="11">
    <source>
        <dbReference type="Pfam" id="PF00905"/>
    </source>
</evidence>
<reference evidence="13 14" key="1">
    <citation type="submission" date="2017-06" db="EMBL/GenBank/DDBJ databases">
        <title>Hymenobacter amundsenii sp. nov. isolated from regoliths in Antarctica.</title>
        <authorList>
            <person name="Sedlacek I."/>
            <person name="Kralova S."/>
            <person name="Pantucek R."/>
            <person name="Svec P."/>
            <person name="Holochova P."/>
            <person name="Stankova E."/>
            <person name="Vrbovska V."/>
            <person name="Busse H.-J."/>
        </authorList>
    </citation>
    <scope>NUCLEOTIDE SEQUENCE [LARGE SCALE GENOMIC DNA]</scope>
    <source>
        <strain evidence="13 14">CCM 8682</strain>
    </source>
</reference>
<evidence type="ECO:0000256" key="8">
    <source>
        <dbReference type="ARBA" id="ARBA00023136"/>
    </source>
</evidence>
<comment type="caution">
    <text evidence="13">The sequence shown here is derived from an EMBL/GenBank/DDBJ whole genome shotgun (WGS) entry which is preliminary data.</text>
</comment>
<keyword evidence="14" id="KW-1185">Reference proteome</keyword>
<dbReference type="GO" id="GO:0071555">
    <property type="term" value="P:cell wall organization"/>
    <property type="evidence" value="ECO:0007669"/>
    <property type="project" value="TreeGrafter"/>
</dbReference>
<dbReference type="InterPro" id="IPR005311">
    <property type="entry name" value="PBP_dimer"/>
</dbReference>
<evidence type="ECO:0000256" key="4">
    <source>
        <dbReference type="ARBA" id="ARBA00012865"/>
    </source>
</evidence>
<keyword evidence="8" id="KW-0472">Membrane</keyword>
<evidence type="ECO:0000313" key="13">
    <source>
        <dbReference type="EMBL" id="OWP63082.1"/>
    </source>
</evidence>
<feature type="domain" description="Penicillin-binding protein dimerisation" evidence="12">
    <location>
        <begin position="57"/>
        <end position="215"/>
    </location>
</feature>
<dbReference type="RefSeq" id="WP_088464531.1">
    <property type="nucleotide sequence ID" value="NZ_NIRR01000016.1"/>
</dbReference>
<keyword evidence="7" id="KW-0378">Hydrolase</keyword>
<dbReference type="GO" id="GO:0004180">
    <property type="term" value="F:carboxypeptidase activity"/>
    <property type="evidence" value="ECO:0007669"/>
    <property type="project" value="UniProtKB-KW"/>
</dbReference>
<dbReference type="Pfam" id="PF00905">
    <property type="entry name" value="Transpeptidase"/>
    <property type="match status" value="1"/>
</dbReference>
<sequence>MRMVFYKSKMGLLLLLLLIGQSACSSPSAEVAAQEVQEPTETFTQRRVVVGADSLVRGRLLDRNDSVLVATGTLHLLKLPRKAPLDTLALAKLLGWGPTTIRQRIANALPYDDAPAGYPVNLRLTAAEAARVRKARKEWPTLVLSTQVGRRYTANAGAAVLGYPAAEAQAFFRQAQRTKRGRFYKLRNGGVEGYYNGLLMGRVGYLHPLIDSVGNNRGSWATDTTFRQGQDLHLTIDTKLQAYAEQLMGNRKGYLVALDPKTGEILAYVSGPVYDPATLTAPDQAKVRSEMLYDENRPLLNRPAMLANPPGSVFKLVNAAVALQLGAITPTTGFKCDQTLIKCVHNHPVPSSLTVGLKYSCNPYFYQTMRNLMQRVPDSLVADTVAARHANLAEWRRYVRSFGLDSVLGVDIPREASGFLPTPAYYDKARKTRNWTYRSIYSLSIGQGEINMTGLQMANMTAIIANRGWYYPPHLVRSIGDDGPLPRFTEKRYTLIDSANFEALLPGMIGVMQRGGTADASSLADVGITVAGKTGTVENGGDDDDDHAAFVGFAPADNPKIVVAVYLENAGFGATAAAPCAVLVMEKHLRGSIAPKRKRWEARVKHRARNGY</sequence>
<dbReference type="PANTHER" id="PTHR30627:SF6">
    <property type="entry name" value="BETA-LACTAMASE YBXI-RELATED"/>
    <property type="match status" value="1"/>
</dbReference>